<keyword evidence="3" id="KW-0804">Transcription</keyword>
<evidence type="ECO:0000256" key="1">
    <source>
        <dbReference type="ARBA" id="ARBA00023015"/>
    </source>
</evidence>
<accession>A0A327Z895</accession>
<dbReference type="AlphaFoldDB" id="A0A327Z895"/>
<dbReference type="InterPro" id="IPR001647">
    <property type="entry name" value="HTH_TetR"/>
</dbReference>
<proteinExistence type="predicted"/>
<keyword evidence="1" id="KW-0805">Transcription regulation</keyword>
<evidence type="ECO:0000313" key="6">
    <source>
        <dbReference type="Proteomes" id="UP000249341"/>
    </source>
</evidence>
<protein>
    <submittedName>
        <fullName evidence="5">TetR family transcriptional regulator</fullName>
    </submittedName>
</protein>
<reference evidence="5 6" key="1">
    <citation type="submission" date="2018-06" db="EMBL/GenBank/DDBJ databases">
        <title>Genomic Encyclopedia of Type Strains, Phase III (KMG-III): the genomes of soil and plant-associated and newly described type strains.</title>
        <authorList>
            <person name="Whitman W."/>
        </authorList>
    </citation>
    <scope>NUCLEOTIDE SEQUENCE [LARGE SCALE GENOMIC DNA]</scope>
    <source>
        <strain evidence="5 6">CGMCC 4.7090</strain>
    </source>
</reference>
<dbReference type="OrthoDB" id="2356263at2"/>
<evidence type="ECO:0000259" key="4">
    <source>
        <dbReference type="Pfam" id="PF00440"/>
    </source>
</evidence>
<dbReference type="Pfam" id="PF00440">
    <property type="entry name" value="TetR_N"/>
    <property type="match status" value="1"/>
</dbReference>
<comment type="caution">
    <text evidence="5">The sequence shown here is derived from an EMBL/GenBank/DDBJ whole genome shotgun (WGS) entry which is preliminary data.</text>
</comment>
<dbReference type="EMBL" id="QLMJ01000011">
    <property type="protein sequence ID" value="RAK34569.1"/>
    <property type="molecule type" value="Genomic_DNA"/>
</dbReference>
<organism evidence="5 6">
    <name type="scientific">Actinoplanes lutulentus</name>
    <dbReference type="NCBI Taxonomy" id="1287878"/>
    <lineage>
        <taxon>Bacteria</taxon>
        <taxon>Bacillati</taxon>
        <taxon>Actinomycetota</taxon>
        <taxon>Actinomycetes</taxon>
        <taxon>Micromonosporales</taxon>
        <taxon>Micromonosporaceae</taxon>
        <taxon>Actinoplanes</taxon>
    </lineage>
</organism>
<dbReference type="GO" id="GO:0000976">
    <property type="term" value="F:transcription cis-regulatory region binding"/>
    <property type="evidence" value="ECO:0007669"/>
    <property type="project" value="TreeGrafter"/>
</dbReference>
<dbReference type="PANTHER" id="PTHR30055">
    <property type="entry name" value="HTH-TYPE TRANSCRIPTIONAL REGULATOR RUTR"/>
    <property type="match status" value="1"/>
</dbReference>
<evidence type="ECO:0000256" key="3">
    <source>
        <dbReference type="ARBA" id="ARBA00023163"/>
    </source>
</evidence>
<name>A0A327Z895_9ACTN</name>
<evidence type="ECO:0000256" key="2">
    <source>
        <dbReference type="ARBA" id="ARBA00023125"/>
    </source>
</evidence>
<dbReference type="RefSeq" id="WP_111651228.1">
    <property type="nucleotide sequence ID" value="NZ_JACHWI010000011.1"/>
</dbReference>
<evidence type="ECO:0000313" key="5">
    <source>
        <dbReference type="EMBL" id="RAK34569.1"/>
    </source>
</evidence>
<dbReference type="SUPFAM" id="SSF46689">
    <property type="entry name" value="Homeodomain-like"/>
    <property type="match status" value="1"/>
</dbReference>
<dbReference type="GO" id="GO:0003700">
    <property type="term" value="F:DNA-binding transcription factor activity"/>
    <property type="evidence" value="ECO:0007669"/>
    <property type="project" value="TreeGrafter"/>
</dbReference>
<dbReference type="Gene3D" id="1.10.357.10">
    <property type="entry name" value="Tetracycline Repressor, domain 2"/>
    <property type="match status" value="1"/>
</dbReference>
<keyword evidence="6" id="KW-1185">Reference proteome</keyword>
<dbReference type="Proteomes" id="UP000249341">
    <property type="component" value="Unassembled WGS sequence"/>
</dbReference>
<dbReference type="InterPro" id="IPR050109">
    <property type="entry name" value="HTH-type_TetR-like_transc_reg"/>
</dbReference>
<dbReference type="PANTHER" id="PTHR30055:SF234">
    <property type="entry name" value="HTH-TYPE TRANSCRIPTIONAL REGULATOR BETI"/>
    <property type="match status" value="1"/>
</dbReference>
<sequence length="211" mass="23203">MALRRTRDVQVAATRASILDAAERLFAELGVAAVSSRQISEAAGQGNNAAVGYHFGSKTDLVRAVIRRHALPMEDVRRALFEQHRDSVELRDFVTCVVCPYTEHLGTLDAPTWYARFAAQVIADPGLRQLAAEELRDAPMLAAVSEALQRCLPALPDEVCREREDMAHTLIVHFCAQRERAGTPDWTATATSLVDAVEGLFQAQRTLRHGG</sequence>
<feature type="domain" description="HTH tetR-type" evidence="4">
    <location>
        <begin position="18"/>
        <end position="65"/>
    </location>
</feature>
<gene>
    <name evidence="5" type="ORF">B0I29_111171</name>
</gene>
<keyword evidence="2" id="KW-0238">DNA-binding</keyword>
<dbReference type="InterPro" id="IPR009057">
    <property type="entry name" value="Homeodomain-like_sf"/>
</dbReference>